<organism evidence="1 2">
    <name type="scientific">Nocardioides albidus</name>
    <dbReference type="NCBI Taxonomy" id="1517589"/>
    <lineage>
        <taxon>Bacteria</taxon>
        <taxon>Bacillati</taxon>
        <taxon>Actinomycetota</taxon>
        <taxon>Actinomycetes</taxon>
        <taxon>Propionibacteriales</taxon>
        <taxon>Nocardioidaceae</taxon>
        <taxon>Nocardioides</taxon>
    </lineage>
</organism>
<evidence type="ECO:0000313" key="1">
    <source>
        <dbReference type="EMBL" id="TNM41239.1"/>
    </source>
</evidence>
<evidence type="ECO:0000313" key="2">
    <source>
        <dbReference type="Proteomes" id="UP000313231"/>
    </source>
</evidence>
<dbReference type="AlphaFoldDB" id="A0A5C4W1L2"/>
<accession>A0A5C4W1L2</accession>
<name>A0A5C4W1L2_9ACTN</name>
<dbReference type="Gene3D" id="3.40.50.360">
    <property type="match status" value="1"/>
</dbReference>
<protein>
    <submittedName>
        <fullName evidence="1">Flavodoxin family protein</fullName>
    </submittedName>
</protein>
<dbReference type="EMBL" id="VDMP01000022">
    <property type="protein sequence ID" value="TNM41239.1"/>
    <property type="molecule type" value="Genomic_DNA"/>
</dbReference>
<keyword evidence="2" id="KW-1185">Reference proteome</keyword>
<gene>
    <name evidence="1" type="ORF">FHP29_09600</name>
</gene>
<dbReference type="InterPro" id="IPR029039">
    <property type="entry name" value="Flavoprotein-like_sf"/>
</dbReference>
<dbReference type="SUPFAM" id="SSF52218">
    <property type="entry name" value="Flavoproteins"/>
    <property type="match status" value="1"/>
</dbReference>
<sequence>MARLLIVHHSPSRSMQALLEQVVAGAHDEDVQADAGVEVVVRPALEATAEDVLAADGYVLGTTANFGYMSGALKHFFDSTFLAVGGALDPGGAPADGADGAGDTAGRPYGLWLHGRYDLTGAERSVQSIVGALGWRQGYDVLGVLGDIDDAALQAAYALGATIAALLND</sequence>
<reference evidence="1 2" key="1">
    <citation type="journal article" date="2016" name="Int. J. Syst. Evol. Microbiol.">
        <title>Nocardioides albidus sp. nov., an actinobacterium isolated from garden soil.</title>
        <authorList>
            <person name="Singh H."/>
            <person name="Du J."/>
            <person name="Trinh H."/>
            <person name="Won K."/>
            <person name="Yang J.E."/>
            <person name="Yin C."/>
            <person name="Kook M."/>
            <person name="Yi T.H."/>
        </authorList>
    </citation>
    <scope>NUCLEOTIDE SEQUENCE [LARGE SCALE GENOMIC DNA]</scope>
    <source>
        <strain evidence="1 2">CCTCC AB 2015297</strain>
    </source>
</reference>
<dbReference type="Proteomes" id="UP000313231">
    <property type="component" value="Unassembled WGS sequence"/>
</dbReference>
<comment type="caution">
    <text evidence="1">The sequence shown here is derived from an EMBL/GenBank/DDBJ whole genome shotgun (WGS) entry which is preliminary data.</text>
</comment>
<dbReference type="RefSeq" id="WP_139622634.1">
    <property type="nucleotide sequence ID" value="NZ_VDMP01000022.1"/>
</dbReference>
<dbReference type="OrthoDB" id="5736081at2"/>
<proteinExistence type="predicted"/>